<dbReference type="PANTHER" id="PTHR13318">
    <property type="entry name" value="PARTNER OF PAIRED, ISOFORM B-RELATED"/>
    <property type="match status" value="1"/>
</dbReference>
<accession>A0ABM4YC22</accession>
<dbReference type="InterPro" id="IPR006553">
    <property type="entry name" value="Leu-rich_rpt_Cys-con_subtyp"/>
</dbReference>
<dbReference type="PANTHER" id="PTHR13318:SF105">
    <property type="entry name" value="F-BOX_LRR-REPEAT PROTEIN 3"/>
    <property type="match status" value="1"/>
</dbReference>
<dbReference type="RefSeq" id="XP_072587829.1">
    <property type="nucleotide sequence ID" value="XM_072731728.1"/>
</dbReference>
<gene>
    <name evidence="3" type="primary">LOC112929411</name>
</gene>
<evidence type="ECO:0000313" key="3">
    <source>
        <dbReference type="RefSeq" id="XP_072587829.1"/>
    </source>
</evidence>
<dbReference type="SMART" id="SM00367">
    <property type="entry name" value="LRR_CC"/>
    <property type="match status" value="3"/>
</dbReference>
<proteinExistence type="predicted"/>
<dbReference type="Gene3D" id="3.80.10.10">
    <property type="entry name" value="Ribonuclease Inhibitor"/>
    <property type="match status" value="1"/>
</dbReference>
<feature type="region of interest" description="Disordered" evidence="1">
    <location>
        <begin position="275"/>
        <end position="328"/>
    </location>
</feature>
<dbReference type="GeneID" id="112929411"/>
<dbReference type="InterPro" id="IPR032675">
    <property type="entry name" value="LRR_dom_sf"/>
</dbReference>
<evidence type="ECO:0000313" key="2">
    <source>
        <dbReference type="Proteomes" id="UP001652641"/>
    </source>
</evidence>
<sequence length="328" mass="34655">MPIAQPEMAQLVQQVWSGLCELNLAGLRDLTDLSFSQLRHCAPNLERLSLAYCHLTFELGPAQGSLGPQDFSCSQLSFHNLLQFVKERAGRLCGLDLSGTGLLPEAAKALAQVAGLQLKELSLRACQDLSTGAVAALCRLQSGLTSLDLSGCSELADRALLAISRGLACLQCLRLRKLQRLTDTGCTALGALRELHSLNLAECGRVSGWGLARALGSGRRAPAPLASLSLAYCSSLKVSPSSPPFPPRGWGSCNCGSEEALPRVDGQGTAVRTGLRTRGEEPGRTVLPPAPSPQPHTVGPDRGRPKGTRLAQPTGRHTPPAPGAWRPL</sequence>
<keyword evidence="2" id="KW-1185">Reference proteome</keyword>
<name>A0ABM4YC22_VULVU</name>
<organism evidence="2 3">
    <name type="scientific">Vulpes vulpes</name>
    <name type="common">Red fox</name>
    <dbReference type="NCBI Taxonomy" id="9627"/>
    <lineage>
        <taxon>Eukaryota</taxon>
        <taxon>Metazoa</taxon>
        <taxon>Chordata</taxon>
        <taxon>Craniata</taxon>
        <taxon>Vertebrata</taxon>
        <taxon>Euteleostomi</taxon>
        <taxon>Mammalia</taxon>
        <taxon>Eutheria</taxon>
        <taxon>Laurasiatheria</taxon>
        <taxon>Carnivora</taxon>
        <taxon>Caniformia</taxon>
        <taxon>Canidae</taxon>
        <taxon>Vulpes</taxon>
    </lineage>
</organism>
<protein>
    <recommendedName>
        <fullName evidence="4">Leucine-rich repeat-containing protein 29</fullName>
    </recommendedName>
</protein>
<evidence type="ECO:0000256" key="1">
    <source>
        <dbReference type="SAM" id="MobiDB-lite"/>
    </source>
</evidence>
<dbReference type="Proteomes" id="UP001652641">
    <property type="component" value="Chromosome 12"/>
</dbReference>
<reference evidence="3" key="1">
    <citation type="submission" date="2025-08" db="UniProtKB">
        <authorList>
            <consortium name="RefSeq"/>
        </authorList>
    </citation>
    <scope>IDENTIFICATION</scope>
    <source>
        <tissue evidence="3">Cell line</tissue>
    </source>
</reference>
<dbReference type="SUPFAM" id="SSF52047">
    <property type="entry name" value="RNI-like"/>
    <property type="match status" value="1"/>
</dbReference>
<evidence type="ECO:0008006" key="4">
    <source>
        <dbReference type="Google" id="ProtNLM"/>
    </source>
</evidence>